<reference evidence="2" key="1">
    <citation type="journal article" date="2007" name="Science">
        <title>Draft genome of the filarial nematode parasite Brugia malayi.</title>
        <authorList>
            <person name="Ghedin E."/>
            <person name="Wang S."/>
            <person name="Spiro D."/>
            <person name="Caler E."/>
            <person name="Zhao Q."/>
            <person name="Crabtree J."/>
            <person name="Allen J.E."/>
            <person name="Delcher A.L."/>
            <person name="Guiliano D.B."/>
            <person name="Miranda-Saavedra D."/>
            <person name="Angiuoli S.V."/>
            <person name="Creasy T."/>
            <person name="Amedeo P."/>
            <person name="Haas B."/>
            <person name="El-Sayed N.M."/>
            <person name="Wortman J.R."/>
            <person name="Feldblyum T."/>
            <person name="Tallon L."/>
            <person name="Schatz M."/>
            <person name="Shumway M."/>
            <person name="Koo H."/>
            <person name="Salzberg S.L."/>
            <person name="Schobel S."/>
            <person name="Pertea M."/>
            <person name="Pop M."/>
            <person name="White O."/>
            <person name="Barton G.J."/>
            <person name="Carlow C.K."/>
            <person name="Crawford M.J."/>
            <person name="Daub J."/>
            <person name="Dimmic M.W."/>
            <person name="Estes C.F."/>
            <person name="Foster J.M."/>
            <person name="Ganatra M."/>
            <person name="Gregory W.F."/>
            <person name="Johnson N.M."/>
            <person name="Jin J."/>
            <person name="Komuniecki R."/>
            <person name="Korf I."/>
            <person name="Kumar S."/>
            <person name="Laney S."/>
            <person name="Li B.W."/>
            <person name="Li W."/>
            <person name="Lindblom T.H."/>
            <person name="Lustigman S."/>
            <person name="Ma D."/>
            <person name="Maina C.V."/>
            <person name="Martin D.M."/>
            <person name="McCarter J.P."/>
            <person name="McReynolds L."/>
            <person name="Mitreva M."/>
            <person name="Nutman T.B."/>
            <person name="Parkinson J."/>
            <person name="Peregrin-Alvarez J.M."/>
            <person name="Poole C."/>
            <person name="Ren Q."/>
            <person name="Saunders L."/>
            <person name="Sluder A.E."/>
            <person name="Smith K."/>
            <person name="Stanke M."/>
            <person name="Unnasch T.R."/>
            <person name="Ware J."/>
            <person name="Wei A.D."/>
            <person name="Weil G."/>
            <person name="Williams D.J."/>
            <person name="Zhang Y."/>
            <person name="Williams S.A."/>
            <person name="Fraser-Liggett C."/>
            <person name="Slatko B."/>
            <person name="Blaxter M.L."/>
            <person name="Scott A.L."/>
        </authorList>
    </citation>
    <scope>NUCLEOTIDE SEQUENCE</scope>
    <source>
        <strain evidence="2">FR3</strain>
    </source>
</reference>
<dbReference type="KEGG" id="bmy:BM_BM17505"/>
<keyword evidence="2" id="KW-1185">Reference proteome</keyword>
<proteinExistence type="predicted"/>
<dbReference type="AlphaFoldDB" id="A0A4E9FCQ4"/>
<dbReference type="EMBL" id="CAAKNF010000193">
    <property type="protein sequence ID" value="VIO93914.1"/>
    <property type="molecule type" value="Genomic_DNA"/>
</dbReference>
<name>A0A4E9FCQ4_BRUMA</name>
<evidence type="ECO:0000313" key="1">
    <source>
        <dbReference type="EMBL" id="VIO93914.1"/>
    </source>
</evidence>
<evidence type="ECO:0000313" key="3">
    <source>
        <dbReference type="WBParaSite" id="Bm17505.1"/>
    </source>
</evidence>
<evidence type="ECO:0000313" key="2">
    <source>
        <dbReference type="Proteomes" id="UP000006672"/>
    </source>
</evidence>
<dbReference type="WBParaSite" id="Bm17505.1">
    <property type="protein sequence ID" value="Bm17505.1"/>
    <property type="gene ID" value="WBGene00268648"/>
</dbReference>
<dbReference type="CTD" id="66058823"/>
<gene>
    <name evidence="1 3" type="primary">Bm17505</name>
    <name evidence="1" type="ORF">BM_BM17505</name>
</gene>
<sequence length="35" mass="4235">MFCFMCRIIKKFIEKSGTKDLVEVFCSICMLEFFF</sequence>
<organism evidence="1">
    <name type="scientific">Brugia malayi</name>
    <name type="common">Filarial nematode worm</name>
    <dbReference type="NCBI Taxonomy" id="6279"/>
    <lineage>
        <taxon>Eukaryota</taxon>
        <taxon>Metazoa</taxon>
        <taxon>Ecdysozoa</taxon>
        <taxon>Nematoda</taxon>
        <taxon>Chromadorea</taxon>
        <taxon>Rhabditida</taxon>
        <taxon>Spirurina</taxon>
        <taxon>Spiruromorpha</taxon>
        <taxon>Filarioidea</taxon>
        <taxon>Onchocercidae</taxon>
        <taxon>Brugia</taxon>
    </lineage>
</organism>
<protein>
    <submittedName>
        <fullName evidence="1 3">Uncharacterized protein</fullName>
    </submittedName>
</protein>
<accession>A0A5S6PDL7</accession>
<accession>A0A4E9FCQ4</accession>
<reference evidence="1" key="2">
    <citation type="submission" date="2019-04" db="EMBL/GenBank/DDBJ databases">
        <authorList>
            <person name="Howe K."/>
            <person name="Paulini M."/>
            <person name="Williams G."/>
        </authorList>
    </citation>
    <scope>NUCLEOTIDE SEQUENCE [LARGE SCALE GENOMIC DNA]</scope>
    <source>
        <strain evidence="1">FR3</strain>
    </source>
</reference>
<dbReference type="Proteomes" id="UP000006672">
    <property type="component" value="Unassembled WGS sequence"/>
</dbReference>
<dbReference type="RefSeq" id="XP_042934611.1">
    <property type="nucleotide sequence ID" value="XM_043078677.1"/>
</dbReference>
<reference evidence="3" key="3">
    <citation type="submission" date="2019-12" db="UniProtKB">
        <authorList>
            <consortium name="WormBaseParasite"/>
        </authorList>
    </citation>
    <scope>IDENTIFICATION</scope>
</reference>
<dbReference type="GeneID" id="66058823"/>